<reference evidence="1 2" key="1">
    <citation type="journal article" date="2021" name="Elife">
        <title>Chloroplast acquisition without the gene transfer in kleptoplastic sea slugs, Plakobranchus ocellatus.</title>
        <authorList>
            <person name="Maeda T."/>
            <person name="Takahashi S."/>
            <person name="Yoshida T."/>
            <person name="Shimamura S."/>
            <person name="Takaki Y."/>
            <person name="Nagai Y."/>
            <person name="Toyoda A."/>
            <person name="Suzuki Y."/>
            <person name="Arimoto A."/>
            <person name="Ishii H."/>
            <person name="Satoh N."/>
            <person name="Nishiyama T."/>
            <person name="Hasebe M."/>
            <person name="Maruyama T."/>
            <person name="Minagawa J."/>
            <person name="Obokata J."/>
            <person name="Shigenobu S."/>
        </authorList>
    </citation>
    <scope>NUCLEOTIDE SEQUENCE [LARGE SCALE GENOMIC DNA]</scope>
</reference>
<accession>A0AAV4G9Q6</accession>
<evidence type="ECO:0000313" key="2">
    <source>
        <dbReference type="Proteomes" id="UP000762676"/>
    </source>
</evidence>
<protein>
    <submittedName>
        <fullName evidence="1">Uncharacterized protein</fullName>
    </submittedName>
</protein>
<keyword evidence="2" id="KW-1185">Reference proteome</keyword>
<name>A0AAV4G9Q6_9GAST</name>
<dbReference type="EMBL" id="BMAT01001238">
    <property type="protein sequence ID" value="GFR81999.1"/>
    <property type="molecule type" value="Genomic_DNA"/>
</dbReference>
<dbReference type="Proteomes" id="UP000762676">
    <property type="component" value="Unassembled WGS sequence"/>
</dbReference>
<dbReference type="AlphaFoldDB" id="A0AAV4G9Q6"/>
<organism evidence="1 2">
    <name type="scientific">Elysia marginata</name>
    <dbReference type="NCBI Taxonomy" id="1093978"/>
    <lineage>
        <taxon>Eukaryota</taxon>
        <taxon>Metazoa</taxon>
        <taxon>Spiralia</taxon>
        <taxon>Lophotrochozoa</taxon>
        <taxon>Mollusca</taxon>
        <taxon>Gastropoda</taxon>
        <taxon>Heterobranchia</taxon>
        <taxon>Euthyneura</taxon>
        <taxon>Panpulmonata</taxon>
        <taxon>Sacoglossa</taxon>
        <taxon>Placobranchoidea</taxon>
        <taxon>Plakobranchidae</taxon>
        <taxon>Elysia</taxon>
    </lineage>
</organism>
<comment type="caution">
    <text evidence="1">The sequence shown here is derived from an EMBL/GenBank/DDBJ whole genome shotgun (WGS) entry which is preliminary data.</text>
</comment>
<sequence length="106" mass="11849">MTTGHFTPCPPISATFPYFPFRCSRICHGGSSDASVRCPKKIRHSMHETHGWSKDDSDQRPAYDCPQGITNMDAIIILQDASPVTKLYGHKLTSGRTLVKWTERIG</sequence>
<evidence type="ECO:0000313" key="1">
    <source>
        <dbReference type="EMBL" id="GFR81999.1"/>
    </source>
</evidence>
<proteinExistence type="predicted"/>
<gene>
    <name evidence="1" type="ORF">ElyMa_000616700</name>
</gene>